<dbReference type="InterPro" id="IPR002818">
    <property type="entry name" value="DJ-1/PfpI"/>
</dbReference>
<evidence type="ECO:0000259" key="3">
    <source>
        <dbReference type="PROSITE" id="PS01124"/>
    </source>
</evidence>
<dbReference type="SUPFAM" id="SSF52317">
    <property type="entry name" value="Class I glutamine amidotransferase-like"/>
    <property type="match status" value="1"/>
</dbReference>
<dbReference type="PANTHER" id="PTHR43130">
    <property type="entry name" value="ARAC-FAMILY TRANSCRIPTIONAL REGULATOR"/>
    <property type="match status" value="1"/>
</dbReference>
<proteinExistence type="predicted"/>
<keyword evidence="5" id="KW-1185">Reference proteome</keyword>
<dbReference type="InterPro" id="IPR052158">
    <property type="entry name" value="INH-QAR"/>
</dbReference>
<evidence type="ECO:0000256" key="2">
    <source>
        <dbReference type="ARBA" id="ARBA00023163"/>
    </source>
</evidence>
<dbReference type="PANTHER" id="PTHR43130:SF3">
    <property type="entry name" value="HTH-TYPE TRANSCRIPTIONAL REGULATOR RV1931C"/>
    <property type="match status" value="1"/>
</dbReference>
<keyword evidence="2" id="KW-0804">Transcription</keyword>
<evidence type="ECO:0000313" key="5">
    <source>
        <dbReference type="Proteomes" id="UP001501169"/>
    </source>
</evidence>
<dbReference type="InterPro" id="IPR029062">
    <property type="entry name" value="Class_I_gatase-like"/>
</dbReference>
<dbReference type="Pfam" id="PF01965">
    <property type="entry name" value="DJ-1_PfpI"/>
    <property type="match status" value="1"/>
</dbReference>
<dbReference type="Pfam" id="PF12833">
    <property type="entry name" value="HTH_18"/>
    <property type="match status" value="1"/>
</dbReference>
<dbReference type="Proteomes" id="UP001501169">
    <property type="component" value="Unassembled WGS sequence"/>
</dbReference>
<keyword evidence="1" id="KW-0805">Transcription regulation</keyword>
<dbReference type="SMART" id="SM00342">
    <property type="entry name" value="HTH_ARAC"/>
    <property type="match status" value="1"/>
</dbReference>
<dbReference type="InterPro" id="IPR009057">
    <property type="entry name" value="Homeodomain-like_sf"/>
</dbReference>
<comment type="caution">
    <text evidence="4">The sequence shown here is derived from an EMBL/GenBank/DDBJ whole genome shotgun (WGS) entry which is preliminary data.</text>
</comment>
<dbReference type="Gene3D" id="3.40.50.880">
    <property type="match status" value="1"/>
</dbReference>
<protein>
    <submittedName>
        <fullName evidence="4">GlxA family transcriptional regulator</fullName>
    </submittedName>
</protein>
<dbReference type="Gene3D" id="1.10.10.60">
    <property type="entry name" value="Homeodomain-like"/>
    <property type="match status" value="2"/>
</dbReference>
<dbReference type="PROSITE" id="PS01124">
    <property type="entry name" value="HTH_ARAC_FAMILY_2"/>
    <property type="match status" value="1"/>
</dbReference>
<name>A0ABP3NDN7_9GAMM</name>
<accession>A0ABP3NDN7</accession>
<gene>
    <name evidence="4" type="ORF">GCM10009098_03970</name>
</gene>
<organism evidence="4 5">
    <name type="scientific">Rheinheimera aquimaris</name>
    <dbReference type="NCBI Taxonomy" id="412437"/>
    <lineage>
        <taxon>Bacteria</taxon>
        <taxon>Pseudomonadati</taxon>
        <taxon>Pseudomonadota</taxon>
        <taxon>Gammaproteobacteria</taxon>
        <taxon>Chromatiales</taxon>
        <taxon>Chromatiaceae</taxon>
        <taxon>Rheinheimera</taxon>
    </lineage>
</organism>
<dbReference type="InterPro" id="IPR018060">
    <property type="entry name" value="HTH_AraC"/>
</dbReference>
<dbReference type="EMBL" id="BAAAEO010000001">
    <property type="protein sequence ID" value="GAA0539644.1"/>
    <property type="molecule type" value="Genomic_DNA"/>
</dbReference>
<sequence>MKQIAVLATNSSISSDLFGLLDFFEYCNVLWRYQQGEQAAPLFHCYLVSPDGKPLILKQGVTLDVQPHNWQSADVLILPAAYAYSRAQLSTLAQQSSVYFAGLAQAQAQGSLIAAHCTGTFILAGSGLLEHKSATSSWFFKDVFQSLYPNVHLQLNKLLVQDGNLLTAGATTAFMNLCLALTERLVGEQFARQIGKIMLTDPNRSSQIPYMDLSVGQPHTDLLIAQVQKHLLKSLAEPFALEALAAQFHLTKRTLLRRFKAALNDTPLNYLQRLRVEQAKRLLETTNLPVEQIVLQVGYEDMSSFRKLFLNYTELSPSQYRQKFMLQDNPDCCPATSLDKAG</sequence>
<dbReference type="SUPFAM" id="SSF46689">
    <property type="entry name" value="Homeodomain-like"/>
    <property type="match status" value="2"/>
</dbReference>
<reference evidence="5" key="1">
    <citation type="journal article" date="2019" name="Int. J. Syst. Evol. Microbiol.">
        <title>The Global Catalogue of Microorganisms (GCM) 10K type strain sequencing project: providing services to taxonomists for standard genome sequencing and annotation.</title>
        <authorList>
            <consortium name="The Broad Institute Genomics Platform"/>
            <consortium name="The Broad Institute Genome Sequencing Center for Infectious Disease"/>
            <person name="Wu L."/>
            <person name="Ma J."/>
        </authorList>
    </citation>
    <scope>NUCLEOTIDE SEQUENCE [LARGE SCALE GENOMIC DNA]</scope>
    <source>
        <strain evidence="5">JCM 14331</strain>
    </source>
</reference>
<evidence type="ECO:0000256" key="1">
    <source>
        <dbReference type="ARBA" id="ARBA00023015"/>
    </source>
</evidence>
<evidence type="ECO:0000313" key="4">
    <source>
        <dbReference type="EMBL" id="GAA0539644.1"/>
    </source>
</evidence>
<dbReference type="RefSeq" id="WP_226765690.1">
    <property type="nucleotide sequence ID" value="NZ_BAAAEO010000001.1"/>
</dbReference>
<feature type="domain" description="HTH araC/xylS-type" evidence="3">
    <location>
        <begin position="225"/>
        <end position="323"/>
    </location>
</feature>